<dbReference type="Gene3D" id="3.40.50.720">
    <property type="entry name" value="NAD(P)-binding Rossmann-like Domain"/>
    <property type="match status" value="1"/>
</dbReference>
<dbReference type="InterPro" id="IPR002347">
    <property type="entry name" value="SDR_fam"/>
</dbReference>
<sequence>MFIITNMSKTILITGSTDGIGKLAATQFATNGHVVYLHGRNADKLAATISEIKTISQNKQVHGFIADFSDLNSVHAMILQIQNEVPKLDVLINNAGIFKSPISKSKDDIDIRFAVNYFAPYILTQQLIPLLEKSTQPRIVNLSSAAQSPVSLNALVGQEEITTQAAYAQSKLALTMWNTYLAMTYKNITSIAVNPGSLLNTKMANEAYGQHWSPADKGANILYDLAITEAYIKNSGAYFDNDKGDEKGHFSNAHPDATNQEKIQQLITTTDTFLASL</sequence>
<protein>
    <submittedName>
        <fullName evidence="4">NAD(P)-dependent dehydrogenase, short-chain alcohol dehydrogenase family</fullName>
    </submittedName>
</protein>
<dbReference type="PANTHER" id="PTHR24320">
    <property type="entry name" value="RETINOL DEHYDROGENASE"/>
    <property type="match status" value="1"/>
</dbReference>
<gene>
    <name evidence="4" type="ORF">SAMN06265376_105273</name>
</gene>
<evidence type="ECO:0000313" key="5">
    <source>
        <dbReference type="Proteomes" id="UP000198379"/>
    </source>
</evidence>
<name>A0A239B169_9FLAO</name>
<keyword evidence="2" id="KW-0560">Oxidoreductase</keyword>
<dbReference type="Pfam" id="PF00106">
    <property type="entry name" value="adh_short"/>
    <property type="match status" value="1"/>
</dbReference>
<reference evidence="4 5" key="1">
    <citation type="submission" date="2017-06" db="EMBL/GenBank/DDBJ databases">
        <authorList>
            <person name="Kim H.J."/>
            <person name="Triplett B.A."/>
        </authorList>
    </citation>
    <scope>NUCLEOTIDE SEQUENCE [LARGE SCALE GENOMIC DNA]</scope>
    <source>
        <strain evidence="4 5">DSM 25597</strain>
    </source>
</reference>
<dbReference type="InterPro" id="IPR036291">
    <property type="entry name" value="NAD(P)-bd_dom_sf"/>
</dbReference>
<proteinExistence type="inferred from homology"/>
<comment type="similarity">
    <text evidence="1 3">Belongs to the short-chain dehydrogenases/reductases (SDR) family.</text>
</comment>
<evidence type="ECO:0000256" key="3">
    <source>
        <dbReference type="RuleBase" id="RU000363"/>
    </source>
</evidence>
<dbReference type="GO" id="GO:0016491">
    <property type="term" value="F:oxidoreductase activity"/>
    <property type="evidence" value="ECO:0007669"/>
    <property type="project" value="UniProtKB-KW"/>
</dbReference>
<evidence type="ECO:0000256" key="1">
    <source>
        <dbReference type="ARBA" id="ARBA00006484"/>
    </source>
</evidence>
<dbReference type="EMBL" id="FZNY01000005">
    <property type="protein sequence ID" value="SNS01607.1"/>
    <property type="molecule type" value="Genomic_DNA"/>
</dbReference>
<dbReference type="AlphaFoldDB" id="A0A239B169"/>
<organism evidence="4 5">
    <name type="scientific">Dokdonia pacifica</name>
    <dbReference type="NCBI Taxonomy" id="1627892"/>
    <lineage>
        <taxon>Bacteria</taxon>
        <taxon>Pseudomonadati</taxon>
        <taxon>Bacteroidota</taxon>
        <taxon>Flavobacteriia</taxon>
        <taxon>Flavobacteriales</taxon>
        <taxon>Flavobacteriaceae</taxon>
        <taxon>Dokdonia</taxon>
    </lineage>
</organism>
<dbReference type="Proteomes" id="UP000198379">
    <property type="component" value="Unassembled WGS sequence"/>
</dbReference>
<evidence type="ECO:0000313" key="4">
    <source>
        <dbReference type="EMBL" id="SNS01607.1"/>
    </source>
</evidence>
<dbReference type="SUPFAM" id="SSF51735">
    <property type="entry name" value="NAD(P)-binding Rossmann-fold domains"/>
    <property type="match status" value="1"/>
</dbReference>
<dbReference type="PRINTS" id="PR00080">
    <property type="entry name" value="SDRFAMILY"/>
</dbReference>
<evidence type="ECO:0000256" key="2">
    <source>
        <dbReference type="ARBA" id="ARBA00023002"/>
    </source>
</evidence>
<dbReference type="PANTHER" id="PTHR24320:SF148">
    <property type="entry name" value="NAD(P)-BINDING ROSSMANN-FOLD SUPERFAMILY PROTEIN"/>
    <property type="match status" value="1"/>
</dbReference>
<dbReference type="PRINTS" id="PR00081">
    <property type="entry name" value="GDHRDH"/>
</dbReference>
<keyword evidence="5" id="KW-1185">Reference proteome</keyword>
<accession>A0A239B169</accession>